<dbReference type="InterPro" id="IPR016169">
    <property type="entry name" value="FAD-bd_PCMH_sub2"/>
</dbReference>
<dbReference type="InterPro" id="IPR003170">
    <property type="entry name" value="MurB"/>
</dbReference>
<keyword evidence="11 19" id="KW-0521">NADP</keyword>
<evidence type="ECO:0000256" key="8">
    <source>
        <dbReference type="ARBA" id="ARBA00022618"/>
    </source>
</evidence>
<feature type="domain" description="FAD-binding PCMH-type" evidence="20">
    <location>
        <begin position="21"/>
        <end position="184"/>
    </location>
</feature>
<evidence type="ECO:0000256" key="13">
    <source>
        <dbReference type="ARBA" id="ARBA00022984"/>
    </source>
</evidence>
<keyword evidence="10 19" id="KW-0274">FAD</keyword>
<evidence type="ECO:0000256" key="18">
    <source>
        <dbReference type="ARBA" id="ARBA00048914"/>
    </source>
</evidence>
<dbReference type="HAMAP" id="MF_00037">
    <property type="entry name" value="MurB"/>
    <property type="match status" value="1"/>
</dbReference>
<dbReference type="InterPro" id="IPR036318">
    <property type="entry name" value="FAD-bd_PCMH-like_sf"/>
</dbReference>
<comment type="catalytic activity">
    <reaction evidence="18 19">
        <text>UDP-N-acetyl-alpha-D-muramate + NADP(+) = UDP-N-acetyl-3-O-(1-carboxyvinyl)-alpha-D-glucosamine + NADPH + H(+)</text>
        <dbReference type="Rhea" id="RHEA:12248"/>
        <dbReference type="ChEBI" id="CHEBI:15378"/>
        <dbReference type="ChEBI" id="CHEBI:57783"/>
        <dbReference type="ChEBI" id="CHEBI:58349"/>
        <dbReference type="ChEBI" id="CHEBI:68483"/>
        <dbReference type="ChEBI" id="CHEBI:70757"/>
        <dbReference type="EC" id="1.3.1.98"/>
    </reaction>
</comment>
<dbReference type="OrthoDB" id="9804753at2"/>
<comment type="pathway">
    <text evidence="4 19">Cell wall biogenesis; peptidoglycan biosynthesis.</text>
</comment>
<dbReference type="PANTHER" id="PTHR21071:SF4">
    <property type="entry name" value="UDP-N-ACETYLENOLPYRUVOYLGLUCOSAMINE REDUCTASE"/>
    <property type="match status" value="1"/>
</dbReference>
<organism evidence="21 22">
    <name type="scientific">Calditerrivibrio nitroreducens (strain DSM 19672 / NBRC 101217 / Yu37-1)</name>
    <dbReference type="NCBI Taxonomy" id="768670"/>
    <lineage>
        <taxon>Bacteria</taxon>
        <taxon>Pseudomonadati</taxon>
        <taxon>Deferribacterota</taxon>
        <taxon>Deferribacteres</taxon>
        <taxon>Deferribacterales</taxon>
        <taxon>Calditerrivibrionaceae</taxon>
    </lineage>
</organism>
<dbReference type="SUPFAM" id="SSF56176">
    <property type="entry name" value="FAD-binding/transporter-associated domain-like"/>
    <property type="match status" value="1"/>
</dbReference>
<feature type="active site" evidence="19">
    <location>
        <position position="282"/>
    </location>
</feature>
<dbReference type="AlphaFoldDB" id="E4TIT8"/>
<evidence type="ECO:0000313" key="22">
    <source>
        <dbReference type="Proteomes" id="UP000007039"/>
    </source>
</evidence>
<dbReference type="eggNOG" id="COG0812">
    <property type="taxonomic scope" value="Bacteria"/>
</dbReference>
<dbReference type="GO" id="GO:0071555">
    <property type="term" value="P:cell wall organization"/>
    <property type="evidence" value="ECO:0007669"/>
    <property type="project" value="UniProtKB-KW"/>
</dbReference>
<gene>
    <name evidence="19" type="primary">murB</name>
    <name evidence="21" type="ordered locus">Calni_0129</name>
</gene>
<keyword evidence="22" id="KW-1185">Reference proteome</keyword>
<dbReference type="KEGG" id="cni:Calni_0129"/>
<keyword evidence="13 19" id="KW-0573">Peptidoglycan synthesis</keyword>
<evidence type="ECO:0000256" key="5">
    <source>
        <dbReference type="ARBA" id="ARBA00012518"/>
    </source>
</evidence>
<dbReference type="NCBIfam" id="TIGR00179">
    <property type="entry name" value="murB"/>
    <property type="match status" value="1"/>
</dbReference>
<evidence type="ECO:0000256" key="9">
    <source>
        <dbReference type="ARBA" id="ARBA00022630"/>
    </source>
</evidence>
<sequence length="288" mass="32027">MLDLNSIIKSNEPLSKHCSYKTGGPARFFAEPKNNLELMLIWNFLQEKKLRYLVIGNGTNVLFDDAGFDGLILSLKKLNRFMIIDKNILTAGSGILLDDMVLFSIINNLSGIEHLSGIPGTVGGAIYMNAGAFDTEIKDVLYSVEIFKDGEFTTLKASELSFSYRKSSIKDEIVVSGSFKLNFAKNDPHKIRDDILNKRGEKQPLEYPSCGSVFKRPPGTYAGKLIEECGLKGFSIGGAKVSEKHSNFIINFNNASSKDIKDLISHVKMVVFQKTGIMLEEEVKIIER</sequence>
<dbReference type="InterPro" id="IPR011601">
    <property type="entry name" value="MurB_C"/>
</dbReference>
<dbReference type="Proteomes" id="UP000007039">
    <property type="component" value="Chromosome"/>
</dbReference>
<dbReference type="InterPro" id="IPR006094">
    <property type="entry name" value="Oxid_FAD_bind_N"/>
</dbReference>
<keyword evidence="14 19" id="KW-0560">Oxidoreductase</keyword>
<dbReference type="GO" id="GO:0008762">
    <property type="term" value="F:UDP-N-acetylmuramate dehydrogenase activity"/>
    <property type="evidence" value="ECO:0007669"/>
    <property type="project" value="UniProtKB-UniRule"/>
</dbReference>
<dbReference type="SUPFAM" id="SSF56194">
    <property type="entry name" value="Uridine diphospho-N-Acetylenolpyruvylglucosamine reductase, MurB, C-terminal domain"/>
    <property type="match status" value="1"/>
</dbReference>
<evidence type="ECO:0000256" key="4">
    <source>
        <dbReference type="ARBA" id="ARBA00004752"/>
    </source>
</evidence>
<evidence type="ECO:0000256" key="7">
    <source>
        <dbReference type="ARBA" id="ARBA00022490"/>
    </source>
</evidence>
<evidence type="ECO:0000256" key="17">
    <source>
        <dbReference type="ARBA" id="ARBA00031026"/>
    </source>
</evidence>
<dbReference type="Gene3D" id="3.30.43.10">
    <property type="entry name" value="Uridine Diphospho-n-acetylenolpyruvylglucosamine Reductase, domain 2"/>
    <property type="match status" value="1"/>
</dbReference>
<evidence type="ECO:0000256" key="2">
    <source>
        <dbReference type="ARBA" id="ARBA00003921"/>
    </source>
</evidence>
<dbReference type="Gene3D" id="3.30.465.10">
    <property type="match status" value="1"/>
</dbReference>
<reference evidence="21 22" key="1">
    <citation type="journal article" date="2011" name="Stand. Genomic Sci.">
        <title>Complete genome sequence of Calditerrivibrio nitroreducens type strain (Yu37-1).</title>
        <authorList>
            <person name="Pitluck S."/>
            <person name="Sikorski J."/>
            <person name="Zeytun A."/>
            <person name="Lapidus A."/>
            <person name="Nolan M."/>
            <person name="Lucas S."/>
            <person name="Hammon N."/>
            <person name="Deshpande S."/>
            <person name="Cheng J.F."/>
            <person name="Tapia R."/>
            <person name="Han C."/>
            <person name="Goodwin L."/>
            <person name="Liolios K."/>
            <person name="Pagani I."/>
            <person name="Ivanova N."/>
            <person name="Mavromatis K."/>
            <person name="Pati A."/>
            <person name="Chen A."/>
            <person name="Palaniappan K."/>
            <person name="Hauser L."/>
            <person name="Chang Y.J."/>
            <person name="Jeffries C.D."/>
            <person name="Detter J.C."/>
            <person name="Brambilla E."/>
            <person name="Djao O.D."/>
            <person name="Rohde M."/>
            <person name="Spring S."/>
            <person name="Goker M."/>
            <person name="Woyke T."/>
            <person name="Bristow J."/>
            <person name="Eisen J.A."/>
            <person name="Markowitz V."/>
            <person name="Hugenholtz P."/>
            <person name="Kyrpides N.C."/>
            <person name="Klenk H.P."/>
            <person name="Land M."/>
        </authorList>
    </citation>
    <scope>NUCLEOTIDE SEQUENCE [LARGE SCALE GENOMIC DNA]</scope>
    <source>
        <strain evidence="22">DSM 19672 / NBRC 101217 / Yu37-1</strain>
    </source>
</reference>
<dbReference type="GO" id="GO:0008360">
    <property type="term" value="P:regulation of cell shape"/>
    <property type="evidence" value="ECO:0007669"/>
    <property type="project" value="UniProtKB-KW"/>
</dbReference>
<dbReference type="NCBIfam" id="NF010480">
    <property type="entry name" value="PRK13905.1"/>
    <property type="match status" value="1"/>
</dbReference>
<keyword evidence="12 19" id="KW-0133">Cell shape</keyword>
<dbReference type="PANTHER" id="PTHR21071">
    <property type="entry name" value="UDP-N-ACETYLENOLPYRUVOYLGLUCOSAMINE REDUCTASE"/>
    <property type="match status" value="1"/>
</dbReference>
<dbReference type="Pfam" id="PF02873">
    <property type="entry name" value="MurB_C"/>
    <property type="match status" value="1"/>
</dbReference>
<dbReference type="InterPro" id="IPR016167">
    <property type="entry name" value="FAD-bd_PCMH_sub1"/>
</dbReference>
<dbReference type="InterPro" id="IPR036635">
    <property type="entry name" value="MurB_C_sf"/>
</dbReference>
<dbReference type="GO" id="GO:0009252">
    <property type="term" value="P:peptidoglycan biosynthetic process"/>
    <property type="evidence" value="ECO:0007669"/>
    <property type="project" value="UniProtKB-UniRule"/>
</dbReference>
<comment type="function">
    <text evidence="2 19">Cell wall formation.</text>
</comment>
<dbReference type="InterPro" id="IPR016166">
    <property type="entry name" value="FAD-bd_PCMH"/>
</dbReference>
<evidence type="ECO:0000256" key="12">
    <source>
        <dbReference type="ARBA" id="ARBA00022960"/>
    </source>
</evidence>
<evidence type="ECO:0000256" key="6">
    <source>
        <dbReference type="ARBA" id="ARBA00015188"/>
    </source>
</evidence>
<dbReference type="EC" id="1.3.1.98" evidence="5 19"/>
<keyword evidence="8 19" id="KW-0132">Cell division</keyword>
<keyword evidence="15 19" id="KW-0131">Cell cycle</keyword>
<comment type="cofactor">
    <cofactor evidence="1 19">
        <name>FAD</name>
        <dbReference type="ChEBI" id="CHEBI:57692"/>
    </cofactor>
</comment>
<dbReference type="Pfam" id="PF01565">
    <property type="entry name" value="FAD_binding_4"/>
    <property type="match status" value="1"/>
</dbReference>
<evidence type="ECO:0000313" key="21">
    <source>
        <dbReference type="EMBL" id="ADR18043.1"/>
    </source>
</evidence>
<dbReference type="UniPathway" id="UPA00219"/>
<comment type="similarity">
    <text evidence="19">Belongs to the MurB family.</text>
</comment>
<name>E4TIT8_CALNY</name>
<proteinExistence type="inferred from homology"/>
<dbReference type="RefSeq" id="WP_013450260.1">
    <property type="nucleotide sequence ID" value="NC_014758.1"/>
</dbReference>
<evidence type="ECO:0000256" key="1">
    <source>
        <dbReference type="ARBA" id="ARBA00001974"/>
    </source>
</evidence>
<dbReference type="EMBL" id="CP002347">
    <property type="protein sequence ID" value="ADR18043.1"/>
    <property type="molecule type" value="Genomic_DNA"/>
</dbReference>
<keyword evidence="16 19" id="KW-0961">Cell wall biogenesis/degradation</keyword>
<feature type="active site" description="Proton donor" evidence="19">
    <location>
        <position position="212"/>
    </location>
</feature>
<evidence type="ECO:0000256" key="10">
    <source>
        <dbReference type="ARBA" id="ARBA00022827"/>
    </source>
</evidence>
<keyword evidence="9 19" id="KW-0285">Flavoprotein</keyword>
<evidence type="ECO:0000256" key="15">
    <source>
        <dbReference type="ARBA" id="ARBA00023306"/>
    </source>
</evidence>
<evidence type="ECO:0000256" key="14">
    <source>
        <dbReference type="ARBA" id="ARBA00023002"/>
    </source>
</evidence>
<keyword evidence="7 19" id="KW-0963">Cytoplasm</keyword>
<dbReference type="PROSITE" id="PS51387">
    <property type="entry name" value="FAD_PCMH"/>
    <property type="match status" value="1"/>
</dbReference>
<protein>
    <recommendedName>
        <fullName evidence="6 19">UDP-N-acetylenolpyruvoylglucosamine reductase</fullName>
        <ecNumber evidence="5 19">1.3.1.98</ecNumber>
    </recommendedName>
    <alternativeName>
        <fullName evidence="17 19">UDP-N-acetylmuramate dehydrogenase</fullName>
    </alternativeName>
</protein>
<evidence type="ECO:0000256" key="16">
    <source>
        <dbReference type="ARBA" id="ARBA00023316"/>
    </source>
</evidence>
<evidence type="ECO:0000256" key="3">
    <source>
        <dbReference type="ARBA" id="ARBA00004496"/>
    </source>
</evidence>
<dbReference type="STRING" id="768670.Calni_0129"/>
<dbReference type="Gene3D" id="3.90.78.10">
    <property type="entry name" value="UDP-N-acetylenolpyruvoylglucosamine reductase, C-terminal domain"/>
    <property type="match status" value="1"/>
</dbReference>
<accession>E4TIT8</accession>
<dbReference type="GO" id="GO:0071949">
    <property type="term" value="F:FAD binding"/>
    <property type="evidence" value="ECO:0007669"/>
    <property type="project" value="InterPro"/>
</dbReference>
<evidence type="ECO:0000259" key="20">
    <source>
        <dbReference type="PROSITE" id="PS51387"/>
    </source>
</evidence>
<evidence type="ECO:0000256" key="11">
    <source>
        <dbReference type="ARBA" id="ARBA00022857"/>
    </source>
</evidence>
<evidence type="ECO:0000256" key="19">
    <source>
        <dbReference type="HAMAP-Rule" id="MF_00037"/>
    </source>
</evidence>
<dbReference type="HOGENOM" id="CLU_035304_1_1_0"/>
<feature type="active site" evidence="19">
    <location>
        <position position="165"/>
    </location>
</feature>
<dbReference type="GO" id="GO:0051301">
    <property type="term" value="P:cell division"/>
    <property type="evidence" value="ECO:0007669"/>
    <property type="project" value="UniProtKB-KW"/>
</dbReference>
<comment type="subcellular location">
    <subcellularLocation>
        <location evidence="3 19">Cytoplasm</location>
    </subcellularLocation>
</comment>
<dbReference type="GO" id="GO:0005829">
    <property type="term" value="C:cytosol"/>
    <property type="evidence" value="ECO:0007669"/>
    <property type="project" value="TreeGrafter"/>
</dbReference>